<dbReference type="Gene3D" id="3.40.190.10">
    <property type="entry name" value="Periplasmic binding protein-like II"/>
    <property type="match status" value="1"/>
</dbReference>
<dbReference type="Gene3D" id="3.40.190.120">
    <property type="entry name" value="Osmoprotection protein (prox), domain 2"/>
    <property type="match status" value="1"/>
</dbReference>
<proteinExistence type="predicted"/>
<dbReference type="GO" id="GO:0022857">
    <property type="term" value="F:transmembrane transporter activity"/>
    <property type="evidence" value="ECO:0007669"/>
    <property type="project" value="InterPro"/>
</dbReference>
<protein>
    <submittedName>
        <fullName evidence="3">Osmoprotectant transport system substrate-binding protein</fullName>
    </submittedName>
</protein>
<organism evidence="3 4">
    <name type="scientific">Leucobacter chromiiresistens</name>
    <dbReference type="NCBI Taxonomy" id="1079994"/>
    <lineage>
        <taxon>Bacteria</taxon>
        <taxon>Bacillati</taxon>
        <taxon>Actinomycetota</taxon>
        <taxon>Actinomycetes</taxon>
        <taxon>Micrococcales</taxon>
        <taxon>Microbacteriaceae</taxon>
        <taxon>Leucobacter</taxon>
    </lineage>
</organism>
<dbReference type="GO" id="GO:0043190">
    <property type="term" value="C:ATP-binding cassette (ABC) transporter complex"/>
    <property type="evidence" value="ECO:0007669"/>
    <property type="project" value="InterPro"/>
</dbReference>
<evidence type="ECO:0000313" key="4">
    <source>
        <dbReference type="Proteomes" id="UP000182690"/>
    </source>
</evidence>
<dbReference type="EMBL" id="FNKB01000002">
    <property type="protein sequence ID" value="SDQ50417.1"/>
    <property type="molecule type" value="Genomic_DNA"/>
</dbReference>
<dbReference type="AlphaFoldDB" id="A0A1H1BEV1"/>
<dbReference type="PROSITE" id="PS51257">
    <property type="entry name" value="PROKAR_LIPOPROTEIN"/>
    <property type="match status" value="1"/>
</dbReference>
<keyword evidence="1" id="KW-0732">Signal</keyword>
<gene>
    <name evidence="3" type="ORF">SAMN04488565_2775</name>
</gene>
<feature type="signal peptide" evidence="1">
    <location>
        <begin position="1"/>
        <end position="25"/>
    </location>
</feature>
<evidence type="ECO:0000259" key="2">
    <source>
        <dbReference type="Pfam" id="PF04069"/>
    </source>
</evidence>
<dbReference type="RefSeq" id="WP_010156371.1">
    <property type="nucleotide sequence ID" value="NZ_FNKB01000002.1"/>
</dbReference>
<dbReference type="STRING" id="1079994.SAMN04488565_2775"/>
<dbReference type="InterPro" id="IPR007210">
    <property type="entry name" value="ABC_Gly_betaine_transp_sub-bd"/>
</dbReference>
<dbReference type="eggNOG" id="COG1732">
    <property type="taxonomic scope" value="Bacteria"/>
</dbReference>
<evidence type="ECO:0000313" key="3">
    <source>
        <dbReference type="EMBL" id="SDQ50417.1"/>
    </source>
</evidence>
<evidence type="ECO:0000256" key="1">
    <source>
        <dbReference type="SAM" id="SignalP"/>
    </source>
</evidence>
<sequence length="313" mass="33586">MHRRPAFRSARLGAAFAAGAIALTAALTGCSSGDPLAEEGGGDASSESGPIVVGSQDYYSNEIIAEIYAQALEADGFEVDRQFRIGQREVYLPEIESGKIDLFPEYSGNLLQYFEADAPERVSDEVYDALSEAMPEGLRVLDQSPATDQDTYVVTREFAEKWDLETVDDLKNVTDPLTFGSNSEAESRPYGPKGLAETYGIEGVQFTPIEDSGGPLTVKALKDGAIQFANIYSADPSLAANDLVTLEDTKGIFLASHVVPIASEKIDDQAEGVINEVNAALSADDLVELNGQSVNDERPAAEIATEWLEGQSF</sequence>
<name>A0A1H1BEV1_9MICO</name>
<feature type="chain" id="PRO_5038595539" evidence="1">
    <location>
        <begin position="26"/>
        <end position="313"/>
    </location>
</feature>
<dbReference type="Pfam" id="PF04069">
    <property type="entry name" value="OpuAC"/>
    <property type="match status" value="1"/>
</dbReference>
<dbReference type="SUPFAM" id="SSF53850">
    <property type="entry name" value="Periplasmic binding protein-like II"/>
    <property type="match status" value="1"/>
</dbReference>
<dbReference type="OrthoDB" id="9781705at2"/>
<dbReference type="Proteomes" id="UP000182690">
    <property type="component" value="Unassembled WGS sequence"/>
</dbReference>
<reference evidence="3 4" key="1">
    <citation type="submission" date="2016-10" db="EMBL/GenBank/DDBJ databases">
        <authorList>
            <person name="de Groot N.N."/>
        </authorList>
    </citation>
    <scope>NUCLEOTIDE SEQUENCE [LARGE SCALE GENOMIC DNA]</scope>
    <source>
        <strain evidence="3 4">DSM 22788</strain>
    </source>
</reference>
<accession>A0A1H1BEV1</accession>
<dbReference type="CDD" id="cd13606">
    <property type="entry name" value="PBP2_ProX_like"/>
    <property type="match status" value="1"/>
</dbReference>
<feature type="domain" description="ABC-type glycine betaine transport system substrate-binding" evidence="2">
    <location>
        <begin position="50"/>
        <end position="309"/>
    </location>
</feature>